<evidence type="ECO:0000259" key="1">
    <source>
        <dbReference type="PROSITE" id="PS51186"/>
    </source>
</evidence>
<dbReference type="PIRSF" id="PIRSF021278">
    <property type="entry name" value="AcuA"/>
    <property type="match status" value="1"/>
</dbReference>
<keyword evidence="3" id="KW-1185">Reference proteome</keyword>
<dbReference type="SUPFAM" id="SSF55729">
    <property type="entry name" value="Acyl-CoA N-acyltransferases (Nat)"/>
    <property type="match status" value="1"/>
</dbReference>
<reference evidence="2 3" key="1">
    <citation type="submission" date="2023-06" db="EMBL/GenBank/DDBJ databases">
        <title>Aquibacillus rhizosphaerae LR5S19.</title>
        <authorList>
            <person name="Sun J.-Q."/>
        </authorList>
    </citation>
    <scope>NUCLEOTIDE SEQUENCE [LARGE SCALE GENOMIC DNA]</scope>
    <source>
        <strain evidence="2 3">LR5S19</strain>
    </source>
</reference>
<dbReference type="PROSITE" id="PS51186">
    <property type="entry name" value="GNAT"/>
    <property type="match status" value="1"/>
</dbReference>
<name>A0ABT7L0R3_9BACI</name>
<dbReference type="InterPro" id="IPR024699">
    <property type="entry name" value="AcuA"/>
</dbReference>
<dbReference type="InterPro" id="IPR000182">
    <property type="entry name" value="GNAT_dom"/>
</dbReference>
<dbReference type="Gene3D" id="3.40.630.30">
    <property type="match status" value="1"/>
</dbReference>
<dbReference type="RefSeq" id="WP_285930234.1">
    <property type="nucleotide sequence ID" value="NZ_JASTZU010000014.1"/>
</dbReference>
<keyword evidence="2" id="KW-0808">Transferase</keyword>
<accession>A0ABT7L0R3</accession>
<evidence type="ECO:0000313" key="2">
    <source>
        <dbReference type="EMBL" id="MDL4839369.1"/>
    </source>
</evidence>
<dbReference type="InterPro" id="IPR016181">
    <property type="entry name" value="Acyl_CoA_acyltransferase"/>
</dbReference>
<feature type="domain" description="N-acetyltransferase" evidence="1">
    <location>
        <begin position="23"/>
        <end position="192"/>
    </location>
</feature>
<dbReference type="GO" id="GO:0016746">
    <property type="term" value="F:acyltransferase activity"/>
    <property type="evidence" value="ECO:0007669"/>
    <property type="project" value="UniProtKB-KW"/>
</dbReference>
<dbReference type="Pfam" id="PF00583">
    <property type="entry name" value="Acetyltransf_1"/>
    <property type="match status" value="1"/>
</dbReference>
<dbReference type="EMBL" id="JASTZU010000014">
    <property type="protein sequence ID" value="MDL4839369.1"/>
    <property type="molecule type" value="Genomic_DNA"/>
</dbReference>
<proteinExistence type="predicted"/>
<dbReference type="CDD" id="cd04301">
    <property type="entry name" value="NAT_SF"/>
    <property type="match status" value="1"/>
</dbReference>
<evidence type="ECO:0000313" key="3">
    <source>
        <dbReference type="Proteomes" id="UP001235343"/>
    </source>
</evidence>
<comment type="caution">
    <text evidence="2">The sequence shown here is derived from an EMBL/GenBank/DDBJ whole genome shotgun (WGS) entry which is preliminary data.</text>
</comment>
<dbReference type="Proteomes" id="UP001235343">
    <property type="component" value="Unassembled WGS sequence"/>
</dbReference>
<protein>
    <submittedName>
        <fullName evidence="2">GNAT family N-acetyltransferase</fullName>
        <ecNumber evidence="2">2.3.1.-</ecNumber>
    </submittedName>
</protein>
<dbReference type="EC" id="2.3.1.-" evidence="2"/>
<gene>
    <name evidence="2" type="ORF">QQS35_02690</name>
</gene>
<sequence>MNHRKTHHSNTITSTVGKITIEGPLSSSSLSQFHFHKELNAFRPAPKQFKALMEIAELEEGRILICHDGETIVGYVTFLFPDPLERWSKFNMKDLLELGAIEIAPAYRGLKLGSKLIQVAMMDNMMENYIIISTEYYWHWDLKETKLSIWNYRKVMEKMMSTGGLTPAPTDDPEIISHPANCLMVRIGNNVPKNSIELFDRLRFLDREKFQFKK</sequence>
<keyword evidence="2" id="KW-0012">Acyltransferase</keyword>
<organism evidence="2 3">
    <name type="scientific">Aquibacillus rhizosphaerae</name>
    <dbReference type="NCBI Taxonomy" id="3051431"/>
    <lineage>
        <taxon>Bacteria</taxon>
        <taxon>Bacillati</taxon>
        <taxon>Bacillota</taxon>
        <taxon>Bacilli</taxon>
        <taxon>Bacillales</taxon>
        <taxon>Bacillaceae</taxon>
        <taxon>Aquibacillus</taxon>
    </lineage>
</organism>